<feature type="region of interest" description="Disordered" evidence="1">
    <location>
        <begin position="728"/>
        <end position="751"/>
    </location>
</feature>
<dbReference type="Proteomes" id="UP000265515">
    <property type="component" value="Unassembled WGS sequence"/>
</dbReference>
<organism evidence="3 4">
    <name type="scientific">Chara braunii</name>
    <name type="common">Braun's stonewort</name>
    <dbReference type="NCBI Taxonomy" id="69332"/>
    <lineage>
        <taxon>Eukaryota</taxon>
        <taxon>Viridiplantae</taxon>
        <taxon>Streptophyta</taxon>
        <taxon>Charophyceae</taxon>
        <taxon>Charales</taxon>
        <taxon>Characeae</taxon>
        <taxon>Chara</taxon>
    </lineage>
</organism>
<dbReference type="PANTHER" id="PTHR33492:SF11">
    <property type="entry name" value="OS04G0670900 PROTEIN"/>
    <property type="match status" value="1"/>
</dbReference>
<dbReference type="InterPro" id="IPR044822">
    <property type="entry name" value="Myb_DNA-bind_4"/>
</dbReference>
<evidence type="ECO:0000256" key="1">
    <source>
        <dbReference type="SAM" id="MobiDB-lite"/>
    </source>
</evidence>
<reference evidence="3 4" key="1">
    <citation type="journal article" date="2018" name="Cell">
        <title>The Chara Genome: Secondary Complexity and Implications for Plant Terrestrialization.</title>
        <authorList>
            <person name="Nishiyama T."/>
            <person name="Sakayama H."/>
            <person name="Vries J.D."/>
            <person name="Buschmann H."/>
            <person name="Saint-Marcoux D."/>
            <person name="Ullrich K.K."/>
            <person name="Haas F.B."/>
            <person name="Vanderstraeten L."/>
            <person name="Becker D."/>
            <person name="Lang D."/>
            <person name="Vosolsobe S."/>
            <person name="Rombauts S."/>
            <person name="Wilhelmsson P.K.I."/>
            <person name="Janitza P."/>
            <person name="Kern R."/>
            <person name="Heyl A."/>
            <person name="Rumpler F."/>
            <person name="Villalobos L.I.A.C."/>
            <person name="Clay J.M."/>
            <person name="Skokan R."/>
            <person name="Toyoda A."/>
            <person name="Suzuki Y."/>
            <person name="Kagoshima H."/>
            <person name="Schijlen E."/>
            <person name="Tajeshwar N."/>
            <person name="Catarino B."/>
            <person name="Hetherington A.J."/>
            <person name="Saltykova A."/>
            <person name="Bonnot C."/>
            <person name="Breuninger H."/>
            <person name="Symeonidi A."/>
            <person name="Radhakrishnan G.V."/>
            <person name="Van Nieuwerburgh F."/>
            <person name="Deforce D."/>
            <person name="Chang C."/>
            <person name="Karol K.G."/>
            <person name="Hedrich R."/>
            <person name="Ulvskov P."/>
            <person name="Glockner G."/>
            <person name="Delwiche C.F."/>
            <person name="Petrasek J."/>
            <person name="Van de Peer Y."/>
            <person name="Friml J."/>
            <person name="Beilby M."/>
            <person name="Dolan L."/>
            <person name="Kohara Y."/>
            <person name="Sugano S."/>
            <person name="Fujiyama A."/>
            <person name="Delaux P.-M."/>
            <person name="Quint M."/>
            <person name="TheiBen G."/>
            <person name="Hagemann M."/>
            <person name="Harholt J."/>
            <person name="Dunand C."/>
            <person name="Zachgo S."/>
            <person name="Langdale J."/>
            <person name="Maumus F."/>
            <person name="Straeten D.V.D."/>
            <person name="Gould S.B."/>
            <person name="Rensing S.A."/>
        </authorList>
    </citation>
    <scope>NUCLEOTIDE SEQUENCE [LARGE SCALE GENOMIC DNA]</scope>
    <source>
        <strain evidence="3 4">S276</strain>
    </source>
</reference>
<name>A0A388KEG3_CHABU</name>
<dbReference type="Gramene" id="GBG68452">
    <property type="protein sequence ID" value="GBG68452"/>
    <property type="gene ID" value="CBR_g2996"/>
</dbReference>
<keyword evidence="4" id="KW-1185">Reference proteome</keyword>
<accession>A0A388KEG3</accession>
<feature type="compositionally biased region" description="Basic and acidic residues" evidence="1">
    <location>
        <begin position="240"/>
        <end position="250"/>
    </location>
</feature>
<evidence type="ECO:0000313" key="3">
    <source>
        <dbReference type="EMBL" id="GBG68452.1"/>
    </source>
</evidence>
<dbReference type="EMBL" id="BFEA01000100">
    <property type="protein sequence ID" value="GBG68452.1"/>
    <property type="molecule type" value="Genomic_DNA"/>
</dbReference>
<feature type="region of interest" description="Disordered" evidence="1">
    <location>
        <begin position="1"/>
        <end position="33"/>
    </location>
</feature>
<gene>
    <name evidence="3" type="ORF">CBR_g2996</name>
</gene>
<feature type="domain" description="Myb/SANT-like DNA-binding" evidence="2">
    <location>
        <begin position="38"/>
        <end position="114"/>
    </location>
</feature>
<dbReference type="PANTHER" id="PTHR33492">
    <property type="entry name" value="OSJNBA0043A12.37 PROTEIN-RELATED"/>
    <property type="match status" value="1"/>
</dbReference>
<feature type="region of interest" description="Disordered" evidence="1">
    <location>
        <begin position="154"/>
        <end position="287"/>
    </location>
</feature>
<feature type="compositionally biased region" description="Low complexity" evidence="1">
    <location>
        <begin position="352"/>
        <end position="363"/>
    </location>
</feature>
<dbReference type="AlphaFoldDB" id="A0A388KEG3"/>
<feature type="compositionally biased region" description="Basic residues" evidence="1">
    <location>
        <begin position="229"/>
        <end position="238"/>
    </location>
</feature>
<feature type="region of interest" description="Disordered" evidence="1">
    <location>
        <begin position="352"/>
        <end position="375"/>
    </location>
</feature>
<proteinExistence type="predicted"/>
<evidence type="ECO:0000259" key="2">
    <source>
        <dbReference type="Pfam" id="PF13837"/>
    </source>
</evidence>
<dbReference type="Gene3D" id="1.10.10.60">
    <property type="entry name" value="Homeodomain-like"/>
    <property type="match status" value="1"/>
</dbReference>
<sequence length="751" mass="81288">MGGNGGRAKASVRNGRWGKKPMGKGSDVEADGDAEGGRHFWSVDDMVALIRAKRDQDAHLQGMGTTYARMKPREWKWLDVEQRLKKVGVEREADWCGKKWDNLMQQFKKVHHFQGLSGKQDFFQFIGKERLSKGFSFNMDRAVYDEILGSTSKSHTINPKNVADTGAPGGVRLPSANSGDRESVGDRDAAAWLDDDDDGSTRDAEDWVAEGDDSHGESDFAESEEIPMKRKSSRRQIRALRIDDVGERRSTGGRGASQQDANVAARPAMGRARGSASTQQNRAPLPHVNEPPAAQEVFLCSRMPSTLRQTTATEVGIAAQGIAQGIASRSPAHDDRGASTVVAARTAEVPKAGAATAGGASQAGEGGRSGGAATVGASDAVEGARAGGGNAGEGSRAGAVAGVGEDDEALANRVRQRSAREGIDLACKLWVDDIRFSNETEGNAIVKLMQEARLYLVAVARGVQPPAIRRSIVLPHTTIPQHKIDDKSEFSAAQDRALKVQTIALRVIHGWLFKSASRQRGYHAAYGYALNHAATDIVRTIWMGEDWRVCVSAMVFHNTLDMDMKLPLWFVSAYIEDRHEDDELAAYQEASVQRLVGGFTSAVSTAEGVDGGRVSHERLKSVAEAMQVMLAATMWLMRMGGDDRRAHYDAWVFVQLTAKPTLTASMHRSFDARRHIVQAATAITDKLVKPPINLLAPPVYIPDWASIGVKFSHDATLSSPMEAQKLDWLGTRPPEDDDDAAVNDDMSAGGS</sequence>
<feature type="compositionally biased region" description="Basic and acidic residues" evidence="1">
    <location>
        <begin position="179"/>
        <end position="189"/>
    </location>
</feature>
<evidence type="ECO:0000313" key="4">
    <source>
        <dbReference type="Proteomes" id="UP000265515"/>
    </source>
</evidence>
<comment type="caution">
    <text evidence="3">The sequence shown here is derived from an EMBL/GenBank/DDBJ whole genome shotgun (WGS) entry which is preliminary data.</text>
</comment>
<protein>
    <recommendedName>
        <fullName evidence="2">Myb/SANT-like DNA-binding domain-containing protein</fullName>
    </recommendedName>
</protein>
<dbReference type="Pfam" id="PF13837">
    <property type="entry name" value="Myb_DNA-bind_4"/>
    <property type="match status" value="1"/>
</dbReference>